<sequence>MQDVVAPVSSITFDIEIALNNQLGSQPLPFPGMDKSGSAICTFYMTTTGCSKATACPFRHIKGEKTVVCKHWLRGLCKKGDDCEFLHEFDMTKMPECFFFSKYGQCNNKECPFLHIDPEQKVKDCAWYDRGFCRHGPNCKNRHVRRLICQNYLCGFCLDGPKCKFMHPTYDLPVPDMNPQTKKLQITCHTCGEYGHKSIGCPRHKPGAVNTSPNQPDNKLYPIGAGMPGSGYQFGRGGHVFRPIGRGMPNIDDQSRLDHVICFKCGAKGHYANRCPKGDLAFLSASTT</sequence>
<feature type="domain" description="C3H1-type" evidence="11">
    <location>
        <begin position="119"/>
        <end position="146"/>
    </location>
</feature>
<keyword evidence="6 10" id="KW-0863">Zinc-finger</keyword>
<dbReference type="PROSITE" id="PS50103">
    <property type="entry name" value="ZF_C3H1"/>
    <property type="match status" value="5"/>
</dbReference>
<dbReference type="InterPro" id="IPR036875">
    <property type="entry name" value="Znf_CCHC_sf"/>
</dbReference>
<dbReference type="EMBL" id="JAIWYP010000002">
    <property type="protein sequence ID" value="KAH3861124.1"/>
    <property type="molecule type" value="Genomic_DNA"/>
</dbReference>
<evidence type="ECO:0000256" key="1">
    <source>
        <dbReference type="ARBA" id="ARBA00004123"/>
    </source>
</evidence>
<feature type="domain" description="C3H1-type" evidence="11">
    <location>
        <begin position="35"/>
        <end position="60"/>
    </location>
</feature>
<dbReference type="PROSITE" id="PS50158">
    <property type="entry name" value="ZF_CCHC"/>
    <property type="match status" value="2"/>
</dbReference>
<dbReference type="GO" id="GO:0006397">
    <property type="term" value="P:mRNA processing"/>
    <property type="evidence" value="ECO:0007669"/>
    <property type="project" value="UniProtKB-KW"/>
</dbReference>
<dbReference type="GO" id="GO:0008270">
    <property type="term" value="F:zinc ion binding"/>
    <property type="evidence" value="ECO:0007669"/>
    <property type="project" value="UniProtKB-KW"/>
</dbReference>
<dbReference type="Gene3D" id="4.10.60.10">
    <property type="entry name" value="Zinc finger, CCHC-type"/>
    <property type="match status" value="1"/>
</dbReference>
<feature type="zinc finger region" description="C3H1-type" evidence="10">
    <location>
        <begin position="148"/>
        <end position="170"/>
    </location>
</feature>
<evidence type="ECO:0000313" key="14">
    <source>
        <dbReference type="Proteomes" id="UP000828390"/>
    </source>
</evidence>
<feature type="zinc finger region" description="C3H1-type" evidence="10">
    <location>
        <begin position="35"/>
        <end position="60"/>
    </location>
</feature>
<protein>
    <recommendedName>
        <fullName evidence="2">Cleavage and polyadenylation specificity factor subunit 4</fullName>
    </recommendedName>
</protein>
<dbReference type="Gene3D" id="4.10.1000.10">
    <property type="entry name" value="Zinc finger, CCCH-type"/>
    <property type="match status" value="2"/>
</dbReference>
<keyword evidence="9" id="KW-0539">Nucleus</keyword>
<keyword evidence="3" id="KW-0507">mRNA processing</keyword>
<evidence type="ECO:0000256" key="6">
    <source>
        <dbReference type="ARBA" id="ARBA00022771"/>
    </source>
</evidence>
<name>A0A9D4LNL6_DREPO</name>
<feature type="zinc finger region" description="C3H1-type" evidence="10">
    <location>
        <begin position="119"/>
        <end position="146"/>
    </location>
</feature>
<dbReference type="SMART" id="SM00343">
    <property type="entry name" value="ZnF_C2HC"/>
    <property type="match status" value="2"/>
</dbReference>
<evidence type="ECO:0000256" key="4">
    <source>
        <dbReference type="ARBA" id="ARBA00022723"/>
    </source>
</evidence>
<evidence type="ECO:0000256" key="7">
    <source>
        <dbReference type="ARBA" id="ARBA00022833"/>
    </source>
</evidence>
<feature type="domain" description="C3H1-type" evidence="11">
    <location>
        <begin position="91"/>
        <end position="118"/>
    </location>
</feature>
<dbReference type="AlphaFoldDB" id="A0A9D4LNL6"/>
<dbReference type="Proteomes" id="UP000828390">
    <property type="component" value="Unassembled WGS sequence"/>
</dbReference>
<dbReference type="SMART" id="SM00356">
    <property type="entry name" value="ZnF_C3H1"/>
    <property type="match status" value="5"/>
</dbReference>
<keyword evidence="4 10" id="KW-0479">Metal-binding</keyword>
<keyword evidence="8" id="KW-0694">RNA-binding</keyword>
<evidence type="ECO:0000256" key="9">
    <source>
        <dbReference type="ARBA" id="ARBA00023242"/>
    </source>
</evidence>
<dbReference type="FunFam" id="4.10.1000.10:FF:000005">
    <property type="entry name" value="cleavage and polyadenylation specificity factor subunit 4"/>
    <property type="match status" value="1"/>
</dbReference>
<evidence type="ECO:0000256" key="2">
    <source>
        <dbReference type="ARBA" id="ARBA00016264"/>
    </source>
</evidence>
<comment type="caution">
    <text evidence="13">The sequence shown here is derived from an EMBL/GenBank/DDBJ whole genome shotgun (WGS) entry which is preliminary data.</text>
</comment>
<evidence type="ECO:0000259" key="12">
    <source>
        <dbReference type="PROSITE" id="PS50158"/>
    </source>
</evidence>
<proteinExistence type="predicted"/>
<evidence type="ECO:0000256" key="3">
    <source>
        <dbReference type="ARBA" id="ARBA00022664"/>
    </source>
</evidence>
<feature type="domain" description="CCHC-type" evidence="12">
    <location>
        <begin position="188"/>
        <end position="203"/>
    </location>
</feature>
<dbReference type="OrthoDB" id="1914176at2759"/>
<evidence type="ECO:0000256" key="10">
    <source>
        <dbReference type="PROSITE-ProRule" id="PRU00723"/>
    </source>
</evidence>
<reference evidence="13" key="1">
    <citation type="journal article" date="2019" name="bioRxiv">
        <title>The Genome of the Zebra Mussel, Dreissena polymorpha: A Resource for Invasive Species Research.</title>
        <authorList>
            <person name="McCartney M.A."/>
            <person name="Auch B."/>
            <person name="Kono T."/>
            <person name="Mallez S."/>
            <person name="Zhang Y."/>
            <person name="Obille A."/>
            <person name="Becker A."/>
            <person name="Abrahante J.E."/>
            <person name="Garbe J."/>
            <person name="Badalamenti J.P."/>
            <person name="Herman A."/>
            <person name="Mangelson H."/>
            <person name="Liachko I."/>
            <person name="Sullivan S."/>
            <person name="Sone E.D."/>
            <person name="Koren S."/>
            <person name="Silverstein K.A.T."/>
            <person name="Beckman K.B."/>
            <person name="Gohl D.M."/>
        </authorList>
    </citation>
    <scope>NUCLEOTIDE SEQUENCE</scope>
    <source>
        <strain evidence="13">Duluth1</strain>
        <tissue evidence="13">Whole animal</tissue>
    </source>
</reference>
<feature type="zinc finger region" description="C3H1-type" evidence="10">
    <location>
        <begin position="91"/>
        <end position="118"/>
    </location>
</feature>
<reference evidence="13" key="2">
    <citation type="submission" date="2020-11" db="EMBL/GenBank/DDBJ databases">
        <authorList>
            <person name="McCartney M.A."/>
            <person name="Auch B."/>
            <person name="Kono T."/>
            <person name="Mallez S."/>
            <person name="Becker A."/>
            <person name="Gohl D.M."/>
            <person name="Silverstein K.A.T."/>
            <person name="Koren S."/>
            <person name="Bechman K.B."/>
            <person name="Herman A."/>
            <person name="Abrahante J.E."/>
            <person name="Garbe J."/>
        </authorList>
    </citation>
    <scope>NUCLEOTIDE SEQUENCE</scope>
    <source>
        <strain evidence="13">Duluth1</strain>
        <tissue evidence="13">Whole animal</tissue>
    </source>
</reference>
<dbReference type="Pfam" id="PF14608">
    <property type="entry name" value="zf-CCCH_2"/>
    <property type="match status" value="4"/>
</dbReference>
<feature type="domain" description="CCHC-type" evidence="12">
    <location>
        <begin position="262"/>
        <end position="277"/>
    </location>
</feature>
<evidence type="ECO:0000256" key="8">
    <source>
        <dbReference type="ARBA" id="ARBA00022884"/>
    </source>
</evidence>
<dbReference type="InterPro" id="IPR045348">
    <property type="entry name" value="CPSF4/Yth1"/>
</dbReference>
<feature type="zinc finger region" description="C3H1-type" evidence="10">
    <location>
        <begin position="63"/>
        <end position="90"/>
    </location>
</feature>
<accession>A0A9D4LNL6</accession>
<feature type="domain" description="C3H1-type" evidence="11">
    <location>
        <begin position="63"/>
        <end position="90"/>
    </location>
</feature>
<keyword evidence="7 10" id="KW-0862">Zinc</keyword>
<keyword evidence="5" id="KW-0677">Repeat</keyword>
<feature type="domain" description="C3H1-type" evidence="11">
    <location>
        <begin position="148"/>
        <end position="170"/>
    </location>
</feature>
<dbReference type="PANTHER" id="PTHR23102">
    <property type="entry name" value="CLEAVAGE AND POLYADENYLATION SPECIFICITY FACTOR SUBUNIT 4-RELATED"/>
    <property type="match status" value="1"/>
</dbReference>
<dbReference type="Pfam" id="PF18345">
    <property type="entry name" value="zf_CCCH_4"/>
    <property type="match status" value="1"/>
</dbReference>
<dbReference type="SUPFAM" id="SSF90229">
    <property type="entry name" value="CCCH zinc finger"/>
    <property type="match status" value="1"/>
</dbReference>
<dbReference type="SUPFAM" id="SSF57756">
    <property type="entry name" value="Retrovirus zinc finger-like domains"/>
    <property type="match status" value="2"/>
</dbReference>
<dbReference type="InterPro" id="IPR036855">
    <property type="entry name" value="Znf_CCCH_sf"/>
</dbReference>
<evidence type="ECO:0000259" key="11">
    <source>
        <dbReference type="PROSITE" id="PS50103"/>
    </source>
</evidence>
<organism evidence="13 14">
    <name type="scientific">Dreissena polymorpha</name>
    <name type="common">Zebra mussel</name>
    <name type="synonym">Mytilus polymorpha</name>
    <dbReference type="NCBI Taxonomy" id="45954"/>
    <lineage>
        <taxon>Eukaryota</taxon>
        <taxon>Metazoa</taxon>
        <taxon>Spiralia</taxon>
        <taxon>Lophotrochozoa</taxon>
        <taxon>Mollusca</taxon>
        <taxon>Bivalvia</taxon>
        <taxon>Autobranchia</taxon>
        <taxon>Heteroconchia</taxon>
        <taxon>Euheterodonta</taxon>
        <taxon>Imparidentia</taxon>
        <taxon>Neoheterodontei</taxon>
        <taxon>Myida</taxon>
        <taxon>Dreissenoidea</taxon>
        <taxon>Dreissenidae</taxon>
        <taxon>Dreissena</taxon>
    </lineage>
</organism>
<comment type="subcellular location">
    <subcellularLocation>
        <location evidence="1">Nucleus</location>
    </subcellularLocation>
</comment>
<evidence type="ECO:0000256" key="5">
    <source>
        <dbReference type="ARBA" id="ARBA00022737"/>
    </source>
</evidence>
<dbReference type="GO" id="GO:0005634">
    <property type="term" value="C:nucleus"/>
    <property type="evidence" value="ECO:0007669"/>
    <property type="project" value="UniProtKB-SubCell"/>
</dbReference>
<keyword evidence="14" id="KW-1185">Reference proteome</keyword>
<dbReference type="InterPro" id="IPR000571">
    <property type="entry name" value="Znf_CCCH"/>
</dbReference>
<dbReference type="InterPro" id="IPR001878">
    <property type="entry name" value="Znf_CCHC"/>
</dbReference>
<dbReference type="GO" id="GO:0003723">
    <property type="term" value="F:RNA binding"/>
    <property type="evidence" value="ECO:0007669"/>
    <property type="project" value="UniProtKB-KW"/>
</dbReference>
<dbReference type="Pfam" id="PF00098">
    <property type="entry name" value="zf-CCHC"/>
    <property type="match status" value="1"/>
</dbReference>
<evidence type="ECO:0000313" key="13">
    <source>
        <dbReference type="EMBL" id="KAH3861124.1"/>
    </source>
</evidence>
<gene>
    <name evidence="13" type="ORF">DPMN_024052</name>
</gene>
<dbReference type="PANTHER" id="PTHR23102:SF24">
    <property type="entry name" value="CLEAVAGE AND POLYADENYLATION SPECIFICITY FACTOR SUBUNIT 4"/>
    <property type="match status" value="1"/>
</dbReference>